<evidence type="ECO:0000313" key="1">
    <source>
        <dbReference type="EMBL" id="SUP98625.1"/>
    </source>
</evidence>
<accession>A0A380QJK2</accession>
<sequence length="32" mass="3629">MNARQEIDTDQRQVLYDARQKKTLSAYGSQGG</sequence>
<protein>
    <submittedName>
        <fullName evidence="1">Uncharacterized protein</fullName>
    </submittedName>
</protein>
<dbReference type="Proteomes" id="UP000255169">
    <property type="component" value="Unassembled WGS sequence"/>
</dbReference>
<dbReference type="EMBL" id="UHJG01000001">
    <property type="protein sequence ID" value="SUP98625.1"/>
    <property type="molecule type" value="Genomic_DNA"/>
</dbReference>
<evidence type="ECO:0000313" key="2">
    <source>
        <dbReference type="Proteomes" id="UP000255169"/>
    </source>
</evidence>
<dbReference type="AlphaFoldDB" id="A0A380QJK2"/>
<keyword evidence="2" id="KW-1185">Reference proteome</keyword>
<name>A0A380QJK2_YERRU</name>
<proteinExistence type="predicted"/>
<gene>
    <name evidence="1" type="ORF">NCTC10476_00134</name>
</gene>
<reference evidence="1 2" key="1">
    <citation type="submission" date="2018-06" db="EMBL/GenBank/DDBJ databases">
        <authorList>
            <consortium name="Pathogen Informatics"/>
            <person name="Doyle S."/>
        </authorList>
    </citation>
    <scope>NUCLEOTIDE SEQUENCE [LARGE SCALE GENOMIC DNA]</scope>
    <source>
        <strain evidence="1 2">NCTC10476</strain>
    </source>
</reference>
<organism evidence="1 2">
    <name type="scientific">Yersinia ruckeri</name>
    <dbReference type="NCBI Taxonomy" id="29486"/>
    <lineage>
        <taxon>Bacteria</taxon>
        <taxon>Pseudomonadati</taxon>
        <taxon>Pseudomonadota</taxon>
        <taxon>Gammaproteobacteria</taxon>
        <taxon>Enterobacterales</taxon>
        <taxon>Yersiniaceae</taxon>
        <taxon>Yersinia</taxon>
    </lineage>
</organism>